<keyword evidence="4" id="KW-1185">Reference proteome</keyword>
<keyword evidence="1" id="KW-0732">Signal</keyword>
<dbReference type="InterPro" id="IPR002035">
    <property type="entry name" value="VWF_A"/>
</dbReference>
<dbReference type="AlphaFoldDB" id="A0A8J4E7H5"/>
<dbReference type="SUPFAM" id="SSF53850">
    <property type="entry name" value="Periplasmic binding protein-like II"/>
    <property type="match status" value="1"/>
</dbReference>
<dbReference type="SUPFAM" id="SSF53300">
    <property type="entry name" value="vWA-like"/>
    <property type="match status" value="1"/>
</dbReference>
<dbReference type="Pfam" id="PF13519">
    <property type="entry name" value="VWA_2"/>
    <property type="match status" value="1"/>
</dbReference>
<gene>
    <name evidence="3" type="ORF">Vau01_117290</name>
</gene>
<evidence type="ECO:0000256" key="1">
    <source>
        <dbReference type="SAM" id="SignalP"/>
    </source>
</evidence>
<sequence>MAPTPVRPAVAFAVTAAVTLALLVAGCAPSPSSPDRPAEPDTAAGRTGCVPLEVNSSTEKGDLLLDLAYRYNRAGRTFEGRCAAVSVHKTTSGKATDAVTAGWNARRHGAPVPQVWTPSSSLWLGLVEERTGGRTVLAPDGPRSLATSPLTIAMPRPMAEALGWPEKTLGWADVLALSSDRRGWAAHGHPEWGGFTLGRDNPHRSTSGLAATVATYYAATGRTSDLSEADVRSAKAVDFVRGVEASVAHYSDDAVRYLSNLADADQRGQALSYLSAIVMQEQLAFLYNSGAPDADPKSIGTGRRPTVPLVAVHPADGTLMFDHPYVVLPGASADQRAAAADFLAYLRLPEQRQRFAEVGFRDSDGQPTKVLSDTLPMRADQQLTLLPPPSPSVLAAMLSGWDDLRKKARVLLVIDVSGSMDGSAGGGRTKLEAAKRAAIEGIGLLHPDDEVALWSFSSDPSYRQRVGFGRVGDIRATLTKKINDLDTGGGTDLYKTTRAAHKFVYEGTTVDRINAVVLLTDGNNTGSGDLADVVRAVDAERLELSVRMFAIAFGDGSDLDALRQIARAAKGSAYDARDPSTINDAFISVLSNF</sequence>
<proteinExistence type="predicted"/>
<accession>A0A8J4E7H5</accession>
<dbReference type="RefSeq" id="WP_204012313.1">
    <property type="nucleotide sequence ID" value="NZ_BOPG01000112.1"/>
</dbReference>
<comment type="caution">
    <text evidence="3">The sequence shown here is derived from an EMBL/GenBank/DDBJ whole genome shotgun (WGS) entry which is preliminary data.</text>
</comment>
<feature type="domain" description="VWFA" evidence="2">
    <location>
        <begin position="409"/>
        <end position="590"/>
    </location>
</feature>
<dbReference type="EMBL" id="BOPG01000112">
    <property type="protein sequence ID" value="GIJ64213.1"/>
    <property type="molecule type" value="Genomic_DNA"/>
</dbReference>
<dbReference type="Pfam" id="PF13531">
    <property type="entry name" value="SBP_bac_11"/>
    <property type="match status" value="1"/>
</dbReference>
<dbReference type="PROSITE" id="PS50234">
    <property type="entry name" value="VWFA"/>
    <property type="match status" value="1"/>
</dbReference>
<dbReference type="Proteomes" id="UP000612585">
    <property type="component" value="Unassembled WGS sequence"/>
</dbReference>
<feature type="signal peptide" evidence="1">
    <location>
        <begin position="1"/>
        <end position="27"/>
    </location>
</feature>
<protein>
    <submittedName>
        <fullName evidence="3">VWA domain-containing protein</fullName>
    </submittedName>
</protein>
<dbReference type="PROSITE" id="PS51257">
    <property type="entry name" value="PROKAR_LIPOPROTEIN"/>
    <property type="match status" value="1"/>
</dbReference>
<evidence type="ECO:0000259" key="2">
    <source>
        <dbReference type="PROSITE" id="PS50234"/>
    </source>
</evidence>
<name>A0A8J4E7H5_9ACTN</name>
<reference evidence="3" key="1">
    <citation type="submission" date="2021-01" db="EMBL/GenBank/DDBJ databases">
        <title>Whole genome shotgun sequence of Virgisporangium aurantiacum NBRC 16421.</title>
        <authorList>
            <person name="Komaki H."/>
            <person name="Tamura T."/>
        </authorList>
    </citation>
    <scope>NUCLEOTIDE SEQUENCE</scope>
    <source>
        <strain evidence="3">NBRC 16421</strain>
    </source>
</reference>
<feature type="chain" id="PRO_5039147842" evidence="1">
    <location>
        <begin position="28"/>
        <end position="593"/>
    </location>
</feature>
<organism evidence="3 4">
    <name type="scientific">Virgisporangium aurantiacum</name>
    <dbReference type="NCBI Taxonomy" id="175570"/>
    <lineage>
        <taxon>Bacteria</taxon>
        <taxon>Bacillati</taxon>
        <taxon>Actinomycetota</taxon>
        <taxon>Actinomycetes</taxon>
        <taxon>Micromonosporales</taxon>
        <taxon>Micromonosporaceae</taxon>
        <taxon>Virgisporangium</taxon>
    </lineage>
</organism>
<dbReference type="Gene3D" id="3.40.50.410">
    <property type="entry name" value="von Willebrand factor, type A domain"/>
    <property type="match status" value="1"/>
</dbReference>
<evidence type="ECO:0000313" key="4">
    <source>
        <dbReference type="Proteomes" id="UP000612585"/>
    </source>
</evidence>
<dbReference type="SMART" id="SM00327">
    <property type="entry name" value="VWA"/>
    <property type="match status" value="1"/>
</dbReference>
<dbReference type="InterPro" id="IPR036465">
    <property type="entry name" value="vWFA_dom_sf"/>
</dbReference>
<evidence type="ECO:0000313" key="3">
    <source>
        <dbReference type="EMBL" id="GIJ64213.1"/>
    </source>
</evidence>